<dbReference type="AlphaFoldDB" id="A0A7Z7FC45"/>
<keyword evidence="2" id="KW-1185">Reference proteome</keyword>
<comment type="caution">
    <text evidence="1">The sequence shown here is derived from an EMBL/GenBank/DDBJ whole genome shotgun (WGS) entry which is preliminary data.</text>
</comment>
<reference evidence="1 2" key="1">
    <citation type="submission" date="2016-10" db="EMBL/GenBank/DDBJ databases">
        <authorList>
            <person name="Varghese N."/>
            <person name="Submissions S."/>
        </authorList>
    </citation>
    <scope>NUCLEOTIDE SEQUENCE [LARGE SCALE GENOMIC DNA]</scope>
    <source>
        <strain evidence="1 2">PL 12/M</strain>
    </source>
</reference>
<evidence type="ECO:0000313" key="2">
    <source>
        <dbReference type="Proteomes" id="UP000199259"/>
    </source>
</evidence>
<evidence type="ECO:0000313" key="1">
    <source>
        <dbReference type="EMBL" id="SDF65671.1"/>
    </source>
</evidence>
<dbReference type="Proteomes" id="UP000199259">
    <property type="component" value="Unassembled WGS sequence"/>
</dbReference>
<proteinExistence type="predicted"/>
<organism evidence="1 2">
    <name type="scientific">Methanolobus vulcani</name>
    <dbReference type="NCBI Taxonomy" id="38026"/>
    <lineage>
        <taxon>Archaea</taxon>
        <taxon>Methanobacteriati</taxon>
        <taxon>Methanobacteriota</taxon>
        <taxon>Stenosarchaea group</taxon>
        <taxon>Methanomicrobia</taxon>
        <taxon>Methanosarcinales</taxon>
        <taxon>Methanosarcinaceae</taxon>
        <taxon>Methanolobus</taxon>
    </lineage>
</organism>
<dbReference type="OrthoDB" id="136874at2157"/>
<accession>A0A7Z7FC45</accession>
<dbReference type="EMBL" id="FNCA01000003">
    <property type="protein sequence ID" value="SDF65671.1"/>
    <property type="molecule type" value="Genomic_DNA"/>
</dbReference>
<gene>
    <name evidence="1" type="ORF">SAMN04488589_1031</name>
</gene>
<sequence length="81" mass="8785">MPVETHLVRVADNATPSQIEGILKALVSIGGRVDVIANKTIIATFDGDYSELIKRRPGVLLVGGVNFRGRTVRKVVKRSSQ</sequence>
<dbReference type="RefSeq" id="WP_091709306.1">
    <property type="nucleotide sequence ID" value="NZ_FNCA01000003.1"/>
</dbReference>
<name>A0A7Z7FC45_9EURY</name>
<protein>
    <submittedName>
        <fullName evidence="1">Uncharacterized protein</fullName>
    </submittedName>
</protein>